<name>A0A8S0T580_OLEEU</name>
<proteinExistence type="predicted"/>
<comment type="caution">
    <text evidence="1">The sequence shown here is derived from an EMBL/GenBank/DDBJ whole genome shotgun (WGS) entry which is preliminary data.</text>
</comment>
<accession>A0A8S0T580</accession>
<dbReference type="EMBL" id="CACTIH010005691">
    <property type="protein sequence ID" value="CAA3000422.1"/>
    <property type="molecule type" value="Genomic_DNA"/>
</dbReference>
<dbReference type="AlphaFoldDB" id="A0A8S0T580"/>
<dbReference type="Proteomes" id="UP000594638">
    <property type="component" value="Unassembled WGS sequence"/>
</dbReference>
<dbReference type="Gramene" id="OE9A010763T1">
    <property type="protein sequence ID" value="OE9A010763C1"/>
    <property type="gene ID" value="OE9A010763"/>
</dbReference>
<reference evidence="1 2" key="1">
    <citation type="submission" date="2019-12" db="EMBL/GenBank/DDBJ databases">
        <authorList>
            <person name="Alioto T."/>
            <person name="Alioto T."/>
            <person name="Gomez Garrido J."/>
        </authorList>
    </citation>
    <scope>NUCLEOTIDE SEQUENCE [LARGE SCALE GENOMIC DNA]</scope>
</reference>
<sequence>MMLLFIFSENCLFGRSLNRNLLFVFALHFSPRVLDSQSERNEQFCDVETENAQPFVLCLCYGFPLASVLSFSSLFLTYNFVSVHEDNIVIEKLPYPNLVYLMQQNSVYKEES</sequence>
<evidence type="ECO:0000313" key="1">
    <source>
        <dbReference type="EMBL" id="CAA3000422.1"/>
    </source>
</evidence>
<evidence type="ECO:0000313" key="2">
    <source>
        <dbReference type="Proteomes" id="UP000594638"/>
    </source>
</evidence>
<protein>
    <submittedName>
        <fullName evidence="1">Uncharacterized protein</fullName>
    </submittedName>
</protein>
<gene>
    <name evidence="1" type="ORF">OLEA9_A010763</name>
</gene>
<organism evidence="1 2">
    <name type="scientific">Olea europaea subsp. europaea</name>
    <dbReference type="NCBI Taxonomy" id="158383"/>
    <lineage>
        <taxon>Eukaryota</taxon>
        <taxon>Viridiplantae</taxon>
        <taxon>Streptophyta</taxon>
        <taxon>Embryophyta</taxon>
        <taxon>Tracheophyta</taxon>
        <taxon>Spermatophyta</taxon>
        <taxon>Magnoliopsida</taxon>
        <taxon>eudicotyledons</taxon>
        <taxon>Gunneridae</taxon>
        <taxon>Pentapetalae</taxon>
        <taxon>asterids</taxon>
        <taxon>lamiids</taxon>
        <taxon>Lamiales</taxon>
        <taxon>Oleaceae</taxon>
        <taxon>Oleeae</taxon>
        <taxon>Olea</taxon>
    </lineage>
</organism>
<keyword evidence="2" id="KW-1185">Reference proteome</keyword>